<evidence type="ECO:0000313" key="1">
    <source>
        <dbReference type="EMBL" id="KAL1261955.1"/>
    </source>
</evidence>
<gene>
    <name evidence="1" type="ORF">QQF64_007220</name>
</gene>
<accession>A0ABR3MBH2</accession>
<dbReference type="EMBL" id="JAYMGO010000014">
    <property type="protein sequence ID" value="KAL1261955.1"/>
    <property type="molecule type" value="Genomic_DNA"/>
</dbReference>
<dbReference type="Proteomes" id="UP001558613">
    <property type="component" value="Unassembled WGS sequence"/>
</dbReference>
<comment type="caution">
    <text evidence="1">The sequence shown here is derived from an EMBL/GenBank/DDBJ whole genome shotgun (WGS) entry which is preliminary data.</text>
</comment>
<proteinExistence type="predicted"/>
<keyword evidence="2" id="KW-1185">Reference proteome</keyword>
<sequence length="98" mass="10933">MRRRCVPADMKNMVPGLRAGWGVDGEGSESLDFFLDPAALGMRSHNYKGLDIRCDLWTLVIDELLIPLSLPFITRPEAGLAIEKRRGEEEALVLHGVE</sequence>
<reference evidence="1 2" key="1">
    <citation type="submission" date="2023-09" db="EMBL/GenBank/DDBJ databases">
        <authorList>
            <person name="Wang M."/>
        </authorList>
    </citation>
    <scope>NUCLEOTIDE SEQUENCE [LARGE SCALE GENOMIC DNA]</scope>
    <source>
        <strain evidence="1">GT-2023</strain>
        <tissue evidence="1">Liver</tissue>
    </source>
</reference>
<protein>
    <submittedName>
        <fullName evidence="1">Uncharacterized protein</fullName>
    </submittedName>
</protein>
<name>A0ABR3MBH2_9TELE</name>
<evidence type="ECO:0000313" key="2">
    <source>
        <dbReference type="Proteomes" id="UP001558613"/>
    </source>
</evidence>
<organism evidence="1 2">
    <name type="scientific">Cirrhinus molitorella</name>
    <name type="common">mud carp</name>
    <dbReference type="NCBI Taxonomy" id="172907"/>
    <lineage>
        <taxon>Eukaryota</taxon>
        <taxon>Metazoa</taxon>
        <taxon>Chordata</taxon>
        <taxon>Craniata</taxon>
        <taxon>Vertebrata</taxon>
        <taxon>Euteleostomi</taxon>
        <taxon>Actinopterygii</taxon>
        <taxon>Neopterygii</taxon>
        <taxon>Teleostei</taxon>
        <taxon>Ostariophysi</taxon>
        <taxon>Cypriniformes</taxon>
        <taxon>Cyprinidae</taxon>
        <taxon>Labeoninae</taxon>
        <taxon>Labeonini</taxon>
        <taxon>Cirrhinus</taxon>
    </lineage>
</organism>